<protein>
    <recommendedName>
        <fullName evidence="3">Bacterial spore germination immunoglobulin-like domain-containing protein</fullName>
    </recommendedName>
</protein>
<evidence type="ECO:0000313" key="2">
    <source>
        <dbReference type="Proteomes" id="UP000034301"/>
    </source>
</evidence>
<comment type="caution">
    <text evidence="1">The sequence shown here is derived from an EMBL/GenBank/DDBJ whole genome shotgun (WGS) entry which is preliminary data.</text>
</comment>
<dbReference type="AlphaFoldDB" id="A0A0G0R015"/>
<organism evidence="1 2">
    <name type="scientific">Candidatus Nomurabacteria bacterium GW2011_GWF2_40_12</name>
    <dbReference type="NCBI Taxonomy" id="1618776"/>
    <lineage>
        <taxon>Bacteria</taxon>
        <taxon>Candidatus Nomuraibacteriota</taxon>
    </lineage>
</organism>
<proteinExistence type="predicted"/>
<dbReference type="Proteomes" id="UP000034301">
    <property type="component" value="Unassembled WGS sequence"/>
</dbReference>
<reference evidence="1 2" key="1">
    <citation type="journal article" date="2015" name="Nature">
        <title>rRNA introns, odd ribosomes, and small enigmatic genomes across a large radiation of phyla.</title>
        <authorList>
            <person name="Brown C.T."/>
            <person name="Hug L.A."/>
            <person name="Thomas B.C."/>
            <person name="Sharon I."/>
            <person name="Castelle C.J."/>
            <person name="Singh A."/>
            <person name="Wilkins M.J."/>
            <person name="Williams K.H."/>
            <person name="Banfield J.F."/>
        </authorList>
    </citation>
    <scope>NUCLEOTIDE SEQUENCE [LARGE SCALE GENOMIC DNA]</scope>
</reference>
<sequence>MKKIYISILILLAVGAVAYFVFIPKAEGPGEQVEEQNFCTMDALICPDGSGVGRSGPKCEFEACQNKESFSGKLTQQGGDYFLVVPAPEGEGEITYAMPLKFSRISNVLGTLLNKHVKVKGAFTTGNTLEVDMIEETAPEVATTGVIAVGETKYINGVRITLNKIVEDSRCPADAVCIQAGKIVANVTLKSDTDLETINMADSDAPRGFDTWKVSLVSSAPFPLASNPVPFAKYKVTFRVEELKQNSATN</sequence>
<accession>A0A0G0R015</accession>
<evidence type="ECO:0008006" key="3">
    <source>
        <dbReference type="Google" id="ProtNLM"/>
    </source>
</evidence>
<dbReference type="EMBL" id="LBYC01000008">
    <property type="protein sequence ID" value="KKR43081.1"/>
    <property type="molecule type" value="Genomic_DNA"/>
</dbReference>
<evidence type="ECO:0000313" key="1">
    <source>
        <dbReference type="EMBL" id="KKR43081.1"/>
    </source>
</evidence>
<gene>
    <name evidence="1" type="ORF">UT78_C0008G0013</name>
</gene>
<name>A0A0G0R015_9BACT</name>